<accession>A0A4P9W7J7</accession>
<dbReference type="Gene3D" id="2.60.200.30">
    <property type="entry name" value="Probable inorganic polyphosphate/atp-NAD kinase, domain 2"/>
    <property type="match status" value="1"/>
</dbReference>
<dbReference type="GO" id="GO:0006741">
    <property type="term" value="P:NADP+ biosynthetic process"/>
    <property type="evidence" value="ECO:0007669"/>
    <property type="project" value="TreeGrafter"/>
</dbReference>
<keyword evidence="2" id="KW-1185">Reference proteome</keyword>
<dbReference type="PANTHER" id="PTHR20275:SF0">
    <property type="entry name" value="NAD KINASE"/>
    <property type="match status" value="1"/>
</dbReference>
<name>A0A4P9W7J7_9FUNG</name>
<dbReference type="InterPro" id="IPR017437">
    <property type="entry name" value="ATP-NAD_kinase_PpnK-typ_C"/>
</dbReference>
<reference evidence="2" key="1">
    <citation type="journal article" date="2018" name="Nat. Microbiol.">
        <title>Leveraging single-cell genomics to expand the fungal tree of life.</title>
        <authorList>
            <person name="Ahrendt S.R."/>
            <person name="Quandt C.A."/>
            <person name="Ciobanu D."/>
            <person name="Clum A."/>
            <person name="Salamov A."/>
            <person name="Andreopoulos B."/>
            <person name="Cheng J.F."/>
            <person name="Woyke T."/>
            <person name="Pelin A."/>
            <person name="Henrissat B."/>
            <person name="Reynolds N.K."/>
            <person name="Benny G.L."/>
            <person name="Smith M.E."/>
            <person name="James T.Y."/>
            <person name="Grigoriev I.V."/>
        </authorList>
    </citation>
    <scope>NUCLEOTIDE SEQUENCE [LARGE SCALE GENOMIC DNA]</scope>
</reference>
<dbReference type="SUPFAM" id="SSF111331">
    <property type="entry name" value="NAD kinase/diacylglycerol kinase-like"/>
    <property type="match status" value="1"/>
</dbReference>
<dbReference type="Proteomes" id="UP000269721">
    <property type="component" value="Unassembled WGS sequence"/>
</dbReference>
<dbReference type="PANTHER" id="PTHR20275">
    <property type="entry name" value="NAD KINASE"/>
    <property type="match status" value="1"/>
</dbReference>
<dbReference type="GO" id="GO:0003951">
    <property type="term" value="F:NAD+ kinase activity"/>
    <property type="evidence" value="ECO:0007669"/>
    <property type="project" value="InterPro"/>
</dbReference>
<keyword evidence="1" id="KW-0808">Transferase</keyword>
<dbReference type="Pfam" id="PF20143">
    <property type="entry name" value="NAD_kinase_C"/>
    <property type="match status" value="1"/>
</dbReference>
<dbReference type="AlphaFoldDB" id="A0A4P9W7J7"/>
<feature type="non-terminal residue" evidence="1">
    <location>
        <position position="63"/>
    </location>
</feature>
<keyword evidence="1" id="KW-0418">Kinase</keyword>
<dbReference type="GO" id="GO:0019674">
    <property type="term" value="P:NAD+ metabolic process"/>
    <property type="evidence" value="ECO:0007669"/>
    <property type="project" value="InterPro"/>
</dbReference>
<evidence type="ECO:0000313" key="1">
    <source>
        <dbReference type="EMBL" id="RKO88062.1"/>
    </source>
</evidence>
<dbReference type="InterPro" id="IPR016064">
    <property type="entry name" value="NAD/diacylglycerol_kinase_sf"/>
</dbReference>
<dbReference type="OrthoDB" id="24581at2759"/>
<gene>
    <name evidence="1" type="ORF">BDK51DRAFT_7224</name>
</gene>
<dbReference type="EMBL" id="KZ996967">
    <property type="protein sequence ID" value="RKO88062.1"/>
    <property type="molecule type" value="Genomic_DNA"/>
</dbReference>
<feature type="non-terminal residue" evidence="1">
    <location>
        <position position="1"/>
    </location>
</feature>
<protein>
    <submittedName>
        <fullName evidence="1">ATP-NAD kinase-like domain-containing protein</fullName>
    </submittedName>
</protein>
<sequence length="63" mass="6935">LSAGGSIAHPEVPCLLVTPICPHTLSFRPMLLPDSIELKIQVPLDSRSTAWASFDGRHRTELR</sequence>
<evidence type="ECO:0000313" key="2">
    <source>
        <dbReference type="Proteomes" id="UP000269721"/>
    </source>
</evidence>
<proteinExistence type="predicted"/>
<organism evidence="1 2">
    <name type="scientific">Blyttiomyces helicus</name>
    <dbReference type="NCBI Taxonomy" id="388810"/>
    <lineage>
        <taxon>Eukaryota</taxon>
        <taxon>Fungi</taxon>
        <taxon>Fungi incertae sedis</taxon>
        <taxon>Chytridiomycota</taxon>
        <taxon>Chytridiomycota incertae sedis</taxon>
        <taxon>Chytridiomycetes</taxon>
        <taxon>Chytridiomycetes incertae sedis</taxon>
        <taxon>Blyttiomyces</taxon>
    </lineage>
</organism>